<evidence type="ECO:0000313" key="3">
    <source>
        <dbReference type="Proteomes" id="UP000077755"/>
    </source>
</evidence>
<gene>
    <name evidence="2" type="ORF">DCAR_0311883</name>
</gene>
<dbReference type="InterPro" id="IPR006527">
    <property type="entry name" value="F-box-assoc_dom_typ1"/>
</dbReference>
<dbReference type="Pfam" id="PF07734">
    <property type="entry name" value="FBA_1"/>
    <property type="match status" value="1"/>
</dbReference>
<dbReference type="Proteomes" id="UP000077755">
    <property type="component" value="Chromosome 3"/>
</dbReference>
<dbReference type="PANTHER" id="PTHR31672">
    <property type="entry name" value="BNACNNG10540D PROTEIN"/>
    <property type="match status" value="1"/>
</dbReference>
<evidence type="ECO:0000259" key="1">
    <source>
        <dbReference type="Pfam" id="PF07734"/>
    </source>
</evidence>
<dbReference type="EMBL" id="CP093345">
    <property type="protein sequence ID" value="WOG92610.1"/>
    <property type="molecule type" value="Genomic_DNA"/>
</dbReference>
<reference evidence="2" key="2">
    <citation type="submission" date="2022-03" db="EMBL/GenBank/DDBJ databases">
        <title>Draft title - Genomic analysis of global carrot germplasm unveils the trajectory of domestication and the origin of high carotenoid orange carrot.</title>
        <authorList>
            <person name="Iorizzo M."/>
            <person name="Ellison S."/>
            <person name="Senalik D."/>
            <person name="Macko-Podgorni A."/>
            <person name="Grzebelus D."/>
            <person name="Bostan H."/>
            <person name="Rolling W."/>
            <person name="Curaba J."/>
            <person name="Simon P."/>
        </authorList>
    </citation>
    <scope>NUCLEOTIDE SEQUENCE</scope>
    <source>
        <tissue evidence="2">Leaf</tissue>
    </source>
</reference>
<protein>
    <recommendedName>
        <fullName evidence="1">F-box associated beta-propeller type 1 domain-containing protein</fullName>
    </recommendedName>
</protein>
<proteinExistence type="predicted"/>
<dbReference type="InterPro" id="IPR017451">
    <property type="entry name" value="F-box-assoc_interact_dom"/>
</dbReference>
<reference evidence="2" key="1">
    <citation type="journal article" date="2016" name="Nat. Genet.">
        <title>A high-quality carrot genome assembly provides new insights into carotenoid accumulation and asterid genome evolution.</title>
        <authorList>
            <person name="Iorizzo M."/>
            <person name="Ellison S."/>
            <person name="Senalik D."/>
            <person name="Zeng P."/>
            <person name="Satapoomin P."/>
            <person name="Huang J."/>
            <person name="Bowman M."/>
            <person name="Iovene M."/>
            <person name="Sanseverino W."/>
            <person name="Cavagnaro P."/>
            <person name="Yildiz M."/>
            <person name="Macko-Podgorni A."/>
            <person name="Moranska E."/>
            <person name="Grzebelus E."/>
            <person name="Grzebelus D."/>
            <person name="Ashrafi H."/>
            <person name="Zheng Z."/>
            <person name="Cheng S."/>
            <person name="Spooner D."/>
            <person name="Van Deynze A."/>
            <person name="Simon P."/>
        </authorList>
    </citation>
    <scope>NUCLEOTIDE SEQUENCE</scope>
    <source>
        <tissue evidence="2">Leaf</tissue>
    </source>
</reference>
<dbReference type="SUPFAM" id="SSF50965">
    <property type="entry name" value="Galactose oxidase, central domain"/>
    <property type="match status" value="1"/>
</dbReference>
<sequence>MTNPEYYDFFIAHCYDQGRRWPYKPSQHKLYVINKNNIHKPMALDLPLPSCSEPNRFSVVGSCNGLLCLAYLGSLKRKRQHRIYLWNPVTRQHKDVCMRKQNLQHRVSLGFGFDDASRDYKTVSVLTDRFDFVSRVSVYSLGQDCWNRIDHAEMKARVLQQCAVIAKGLFYWLMEEKSDPRRFGLVWFNVQTEELGTTSLPDGISCPSVFELKGSVAISTGYIINHEIGIWKQDDDHGWIKIHAIKNSGITGFYGCLNTGEFVGGTYYAIALCDPANKVIKYSNNLPRGILRAYNYSASLVKLN</sequence>
<dbReference type="NCBIfam" id="TIGR01640">
    <property type="entry name" value="F_box_assoc_1"/>
    <property type="match status" value="1"/>
</dbReference>
<organism evidence="2 3">
    <name type="scientific">Daucus carota subsp. sativus</name>
    <name type="common">Carrot</name>
    <dbReference type="NCBI Taxonomy" id="79200"/>
    <lineage>
        <taxon>Eukaryota</taxon>
        <taxon>Viridiplantae</taxon>
        <taxon>Streptophyta</taxon>
        <taxon>Embryophyta</taxon>
        <taxon>Tracheophyta</taxon>
        <taxon>Spermatophyta</taxon>
        <taxon>Magnoliopsida</taxon>
        <taxon>eudicotyledons</taxon>
        <taxon>Gunneridae</taxon>
        <taxon>Pentapetalae</taxon>
        <taxon>asterids</taxon>
        <taxon>campanulids</taxon>
        <taxon>Apiales</taxon>
        <taxon>Apiaceae</taxon>
        <taxon>Apioideae</taxon>
        <taxon>Scandiceae</taxon>
        <taxon>Daucinae</taxon>
        <taxon>Daucus</taxon>
        <taxon>Daucus sect. Daucus</taxon>
    </lineage>
</organism>
<dbReference type="InterPro" id="IPR050796">
    <property type="entry name" value="SCF_F-box_component"/>
</dbReference>
<evidence type="ECO:0000313" key="2">
    <source>
        <dbReference type="EMBL" id="WOG92610.1"/>
    </source>
</evidence>
<dbReference type="InterPro" id="IPR011043">
    <property type="entry name" value="Gal_Oxase/kelch_b-propeller"/>
</dbReference>
<feature type="domain" description="F-box associated beta-propeller type 1" evidence="1">
    <location>
        <begin position="50"/>
        <end position="201"/>
    </location>
</feature>
<keyword evidence="3" id="KW-1185">Reference proteome</keyword>
<dbReference type="AlphaFoldDB" id="A0A166ARK5"/>
<accession>A0A166ARK5</accession>
<dbReference type="Gramene" id="KZN01690">
    <property type="protein sequence ID" value="KZN01690"/>
    <property type="gene ID" value="DCAR_010444"/>
</dbReference>
<dbReference type="PANTHER" id="PTHR31672:SF10">
    <property type="entry name" value="F-BOX DOMAIN-CONTAINING PROTEIN"/>
    <property type="match status" value="1"/>
</dbReference>
<name>A0A166ARK5_DAUCS</name>